<dbReference type="InterPro" id="IPR036259">
    <property type="entry name" value="MFS_trans_sf"/>
</dbReference>
<dbReference type="SUPFAM" id="SSF103473">
    <property type="entry name" value="MFS general substrate transporter"/>
    <property type="match status" value="1"/>
</dbReference>
<feature type="non-terminal residue" evidence="8">
    <location>
        <position position="143"/>
    </location>
</feature>
<evidence type="ECO:0000259" key="7">
    <source>
        <dbReference type="PROSITE" id="PS50850"/>
    </source>
</evidence>
<evidence type="ECO:0000256" key="1">
    <source>
        <dbReference type="ARBA" id="ARBA00004141"/>
    </source>
</evidence>
<dbReference type="Pfam" id="PF07690">
    <property type="entry name" value="MFS_1"/>
    <property type="match status" value="1"/>
</dbReference>
<dbReference type="STRING" id="97972.A0A2V1CZR3"/>
<keyword evidence="3 6" id="KW-0812">Transmembrane</keyword>
<dbReference type="GO" id="GO:0016020">
    <property type="term" value="C:membrane"/>
    <property type="evidence" value="ECO:0007669"/>
    <property type="project" value="UniProtKB-SubCell"/>
</dbReference>
<feature type="transmembrane region" description="Helical" evidence="6">
    <location>
        <begin position="66"/>
        <end position="87"/>
    </location>
</feature>
<dbReference type="PANTHER" id="PTHR23506:SF37">
    <property type="entry name" value="MAJOR FACILITATOR SUPERFAMILY (MFS) PROFILE DOMAIN-CONTAINING PROTEIN"/>
    <property type="match status" value="1"/>
</dbReference>
<evidence type="ECO:0000313" key="8">
    <source>
        <dbReference type="EMBL" id="PVH90849.1"/>
    </source>
</evidence>
<dbReference type="OrthoDB" id="5086884at2759"/>
<keyword evidence="9" id="KW-1185">Reference proteome</keyword>
<evidence type="ECO:0000256" key="2">
    <source>
        <dbReference type="ARBA" id="ARBA00022448"/>
    </source>
</evidence>
<evidence type="ECO:0000313" key="9">
    <source>
        <dbReference type="Proteomes" id="UP000244855"/>
    </source>
</evidence>
<feature type="transmembrane region" description="Helical" evidence="6">
    <location>
        <begin position="99"/>
        <end position="116"/>
    </location>
</feature>
<gene>
    <name evidence="8" type="ORF">DM02DRAFT_577558</name>
</gene>
<dbReference type="EMBL" id="KZ806069">
    <property type="protein sequence ID" value="PVH90849.1"/>
    <property type="molecule type" value="Genomic_DNA"/>
</dbReference>
<dbReference type="InterPro" id="IPR011701">
    <property type="entry name" value="MFS"/>
</dbReference>
<organism evidence="8 9">
    <name type="scientific">Periconia macrospinosa</name>
    <dbReference type="NCBI Taxonomy" id="97972"/>
    <lineage>
        <taxon>Eukaryota</taxon>
        <taxon>Fungi</taxon>
        <taxon>Dikarya</taxon>
        <taxon>Ascomycota</taxon>
        <taxon>Pezizomycotina</taxon>
        <taxon>Dothideomycetes</taxon>
        <taxon>Pleosporomycetidae</taxon>
        <taxon>Pleosporales</taxon>
        <taxon>Massarineae</taxon>
        <taxon>Periconiaceae</taxon>
        <taxon>Periconia</taxon>
    </lineage>
</organism>
<name>A0A2V1CZR3_9PLEO</name>
<reference evidence="8 9" key="1">
    <citation type="journal article" date="2018" name="Sci. Rep.">
        <title>Comparative genomics provides insights into the lifestyle and reveals functional heterogeneity of dark septate endophytic fungi.</title>
        <authorList>
            <person name="Knapp D.G."/>
            <person name="Nemeth J.B."/>
            <person name="Barry K."/>
            <person name="Hainaut M."/>
            <person name="Henrissat B."/>
            <person name="Johnson J."/>
            <person name="Kuo A."/>
            <person name="Lim J.H.P."/>
            <person name="Lipzen A."/>
            <person name="Nolan M."/>
            <person name="Ohm R.A."/>
            <person name="Tamas L."/>
            <person name="Grigoriev I.V."/>
            <person name="Spatafora J.W."/>
            <person name="Nagy L.G."/>
            <person name="Kovacs G.M."/>
        </authorList>
    </citation>
    <scope>NUCLEOTIDE SEQUENCE [LARGE SCALE GENOMIC DNA]</scope>
    <source>
        <strain evidence="8 9">DSE2036</strain>
    </source>
</reference>
<dbReference type="Gene3D" id="1.20.1250.20">
    <property type="entry name" value="MFS general substrate transporter like domains"/>
    <property type="match status" value="1"/>
</dbReference>
<keyword evidence="4 6" id="KW-1133">Transmembrane helix</keyword>
<accession>A0A2V1CZR3</accession>
<feature type="domain" description="Major facilitator superfamily (MFS) profile" evidence="7">
    <location>
        <begin position="25"/>
        <end position="143"/>
    </location>
</feature>
<evidence type="ECO:0000256" key="5">
    <source>
        <dbReference type="ARBA" id="ARBA00023136"/>
    </source>
</evidence>
<dbReference type="PROSITE" id="PS50850">
    <property type="entry name" value="MFS"/>
    <property type="match status" value="1"/>
</dbReference>
<evidence type="ECO:0000256" key="4">
    <source>
        <dbReference type="ARBA" id="ARBA00022989"/>
    </source>
</evidence>
<dbReference type="GO" id="GO:0022857">
    <property type="term" value="F:transmembrane transporter activity"/>
    <property type="evidence" value="ECO:0007669"/>
    <property type="project" value="InterPro"/>
</dbReference>
<comment type="subcellular location">
    <subcellularLocation>
        <location evidence="1">Membrane</location>
        <topology evidence="1">Multi-pass membrane protein</topology>
    </subcellularLocation>
</comment>
<feature type="transmembrane region" description="Helical" evidence="6">
    <location>
        <begin position="21"/>
        <end position="46"/>
    </location>
</feature>
<proteinExistence type="predicted"/>
<dbReference type="InterPro" id="IPR050930">
    <property type="entry name" value="MFS_Vesicular_Transporter"/>
</dbReference>
<dbReference type="AlphaFoldDB" id="A0A2V1CZR3"/>
<keyword evidence="2" id="KW-0813">Transport</keyword>
<evidence type="ECO:0000256" key="6">
    <source>
        <dbReference type="SAM" id="Phobius"/>
    </source>
</evidence>
<keyword evidence="5 6" id="KW-0472">Membrane</keyword>
<sequence>MLKRLMEHGQHGPIGLEWRSNTVFIVCTVGVGMFVDLFLYGLIVPALPFMLQDRVHVPDTQMQSTISNLLAIYAAASMLASPVSGILADRLSSSRQLPFLLGLIFLLLATILLALGKSVTELAIARSLQGASGGVVWTIGIAI</sequence>
<evidence type="ECO:0000256" key="3">
    <source>
        <dbReference type="ARBA" id="ARBA00022692"/>
    </source>
</evidence>
<dbReference type="PANTHER" id="PTHR23506">
    <property type="entry name" value="GH10249P"/>
    <property type="match status" value="1"/>
</dbReference>
<dbReference type="Proteomes" id="UP000244855">
    <property type="component" value="Unassembled WGS sequence"/>
</dbReference>
<protein>
    <submittedName>
        <fullName evidence="8">MFS general substrate transporter</fullName>
    </submittedName>
</protein>
<dbReference type="InterPro" id="IPR020846">
    <property type="entry name" value="MFS_dom"/>
</dbReference>